<dbReference type="EMBL" id="RKLV01000013">
    <property type="protein sequence ID" value="MCX2819903.1"/>
    <property type="molecule type" value="Genomic_DNA"/>
</dbReference>
<protein>
    <submittedName>
        <fullName evidence="1">Uncharacterized protein</fullName>
    </submittedName>
</protein>
<accession>A0A9Q4C5M5</accession>
<evidence type="ECO:0000313" key="2">
    <source>
        <dbReference type="Proteomes" id="UP001149411"/>
    </source>
</evidence>
<reference evidence="1" key="1">
    <citation type="submission" date="2022-09" db="EMBL/GenBank/DDBJ databases">
        <title>Haloadaptaus new haloarchaeum isolated from saline soil.</title>
        <authorList>
            <person name="Duran-Viseras A."/>
            <person name="Sanchez-Porro C."/>
            <person name="Ventosa A."/>
        </authorList>
    </citation>
    <scope>NUCLEOTIDE SEQUENCE</scope>
    <source>
        <strain evidence="1">F3-133</strain>
    </source>
</reference>
<evidence type="ECO:0000313" key="1">
    <source>
        <dbReference type="EMBL" id="MCX2819903.1"/>
    </source>
</evidence>
<keyword evidence="2" id="KW-1185">Reference proteome</keyword>
<dbReference type="AlphaFoldDB" id="A0A9Q4C5M5"/>
<comment type="caution">
    <text evidence="1">The sequence shown here is derived from an EMBL/GenBank/DDBJ whole genome shotgun (WGS) entry which is preliminary data.</text>
</comment>
<sequence length="152" mass="17740">MEIEDWEARTIKMLREAYGMDLEEISENMNMSTDQVSHILESRKYEECEIDVKTPDTGMEFTIQFGNVMSKIANLLDMKFSPFSEDGMEDFLYQISKRVLHLHNQQEWLSRDYEFAKLAMFAKHLTEVHEEGSVQISIFQAKLNDLSQSSAV</sequence>
<proteinExistence type="predicted"/>
<dbReference type="RefSeq" id="WP_266088580.1">
    <property type="nucleotide sequence ID" value="NZ_RKLV01000013.1"/>
</dbReference>
<dbReference type="Proteomes" id="UP001149411">
    <property type="component" value="Unassembled WGS sequence"/>
</dbReference>
<name>A0A9Q4C5M5_9EURY</name>
<gene>
    <name evidence="1" type="ORF">EGH25_11130</name>
</gene>
<organism evidence="1 2">
    <name type="scientific">Halorutilus salinus</name>
    <dbReference type="NCBI Taxonomy" id="2487751"/>
    <lineage>
        <taxon>Archaea</taxon>
        <taxon>Methanobacteriati</taxon>
        <taxon>Methanobacteriota</taxon>
        <taxon>Stenosarchaea group</taxon>
        <taxon>Halobacteria</taxon>
        <taxon>Halorutilales</taxon>
        <taxon>Halorutilaceae</taxon>
        <taxon>Halorutilus</taxon>
    </lineage>
</organism>